<evidence type="ECO:0000313" key="1">
    <source>
        <dbReference type="EMBL" id="KAI4349844.1"/>
    </source>
</evidence>
<comment type="caution">
    <text evidence="1">The sequence shown here is derived from an EMBL/GenBank/DDBJ whole genome shotgun (WGS) entry which is preliminary data.</text>
</comment>
<sequence length="182" mass="22223">MFLRITPIERKGRRENSCLASTAAHWPARRANQTKQRKKRFRRSSCWCYLSFSLFKFRRRRRHKDTVILIQNYSENPIMGNLNPLFKSESFGNYYPEQNYTMMEKRQLFLRSYQFSRKKSLTERIKGSLVRVKKVAWLRLRSAVKLRGLVSSRFKCGFYYRRRFFRLMNTHNRKTESSSCFW</sequence>
<keyword evidence="2" id="KW-1185">Reference proteome</keyword>
<dbReference type="Proteomes" id="UP000828941">
    <property type="component" value="Chromosome 4"/>
</dbReference>
<accession>A0ACB9PLW9</accession>
<evidence type="ECO:0000313" key="2">
    <source>
        <dbReference type="Proteomes" id="UP000828941"/>
    </source>
</evidence>
<reference evidence="1 2" key="1">
    <citation type="journal article" date="2022" name="DNA Res.">
        <title>Chromosomal-level genome assembly of the orchid tree Bauhinia variegata (Leguminosae; Cercidoideae) supports the allotetraploid origin hypothesis of Bauhinia.</title>
        <authorList>
            <person name="Zhong Y."/>
            <person name="Chen Y."/>
            <person name="Zheng D."/>
            <person name="Pang J."/>
            <person name="Liu Y."/>
            <person name="Luo S."/>
            <person name="Meng S."/>
            <person name="Qian L."/>
            <person name="Wei D."/>
            <person name="Dai S."/>
            <person name="Zhou R."/>
        </authorList>
    </citation>
    <scope>NUCLEOTIDE SEQUENCE [LARGE SCALE GENOMIC DNA]</scope>
    <source>
        <strain evidence="1">BV-YZ2020</strain>
    </source>
</reference>
<gene>
    <name evidence="1" type="ORF">L6164_010393</name>
</gene>
<dbReference type="EMBL" id="CM039429">
    <property type="protein sequence ID" value="KAI4349844.1"/>
    <property type="molecule type" value="Genomic_DNA"/>
</dbReference>
<organism evidence="1 2">
    <name type="scientific">Bauhinia variegata</name>
    <name type="common">Purple orchid tree</name>
    <name type="synonym">Phanera variegata</name>
    <dbReference type="NCBI Taxonomy" id="167791"/>
    <lineage>
        <taxon>Eukaryota</taxon>
        <taxon>Viridiplantae</taxon>
        <taxon>Streptophyta</taxon>
        <taxon>Embryophyta</taxon>
        <taxon>Tracheophyta</taxon>
        <taxon>Spermatophyta</taxon>
        <taxon>Magnoliopsida</taxon>
        <taxon>eudicotyledons</taxon>
        <taxon>Gunneridae</taxon>
        <taxon>Pentapetalae</taxon>
        <taxon>rosids</taxon>
        <taxon>fabids</taxon>
        <taxon>Fabales</taxon>
        <taxon>Fabaceae</taxon>
        <taxon>Cercidoideae</taxon>
        <taxon>Cercideae</taxon>
        <taxon>Bauhiniinae</taxon>
        <taxon>Bauhinia</taxon>
    </lineage>
</organism>
<proteinExistence type="predicted"/>
<name>A0ACB9PLW9_BAUVA</name>
<protein>
    <submittedName>
        <fullName evidence="1">Uncharacterized protein</fullName>
    </submittedName>
</protein>